<proteinExistence type="predicted"/>
<keyword evidence="1" id="KW-0193">Cuticle</keyword>
<reference evidence="3" key="1">
    <citation type="submission" date="2022-01" db="EMBL/GenBank/DDBJ databases">
        <authorList>
            <person name="King R."/>
        </authorList>
    </citation>
    <scope>NUCLEOTIDE SEQUENCE</scope>
</reference>
<dbReference type="Proteomes" id="UP001152799">
    <property type="component" value="Chromosome 5"/>
</dbReference>
<dbReference type="GO" id="GO:0062129">
    <property type="term" value="C:chitin-based extracellular matrix"/>
    <property type="evidence" value="ECO:0007669"/>
    <property type="project" value="TreeGrafter"/>
</dbReference>
<gene>
    <name evidence="3" type="ORF">CEUTPL_LOCUS9164</name>
</gene>
<accession>A0A9N9QQM7</accession>
<dbReference type="GO" id="GO:0008010">
    <property type="term" value="F:structural constituent of chitin-based larval cuticle"/>
    <property type="evidence" value="ECO:0007669"/>
    <property type="project" value="TreeGrafter"/>
</dbReference>
<evidence type="ECO:0000313" key="3">
    <source>
        <dbReference type="EMBL" id="CAG9768638.1"/>
    </source>
</evidence>
<evidence type="ECO:0008006" key="5">
    <source>
        <dbReference type="Google" id="ProtNLM"/>
    </source>
</evidence>
<dbReference type="PANTHER" id="PTHR10380:SF196">
    <property type="entry name" value="CUTICULAR PROTEIN 72EA"/>
    <property type="match status" value="1"/>
</dbReference>
<dbReference type="InterPro" id="IPR050468">
    <property type="entry name" value="Cuticle_Struct_Prot"/>
</dbReference>
<dbReference type="PANTHER" id="PTHR10380">
    <property type="entry name" value="CUTICLE PROTEIN"/>
    <property type="match status" value="1"/>
</dbReference>
<dbReference type="OrthoDB" id="8188035at2759"/>
<evidence type="ECO:0000256" key="2">
    <source>
        <dbReference type="SAM" id="SignalP"/>
    </source>
</evidence>
<dbReference type="Pfam" id="PF00379">
    <property type="entry name" value="Chitin_bind_4"/>
    <property type="match status" value="1"/>
</dbReference>
<feature type="signal peptide" evidence="2">
    <location>
        <begin position="1"/>
        <end position="16"/>
    </location>
</feature>
<dbReference type="AlphaFoldDB" id="A0A9N9QQM7"/>
<keyword evidence="2" id="KW-0732">Signal</keyword>
<organism evidence="3 4">
    <name type="scientific">Ceutorhynchus assimilis</name>
    <name type="common">cabbage seed weevil</name>
    <dbReference type="NCBI Taxonomy" id="467358"/>
    <lineage>
        <taxon>Eukaryota</taxon>
        <taxon>Metazoa</taxon>
        <taxon>Ecdysozoa</taxon>
        <taxon>Arthropoda</taxon>
        <taxon>Hexapoda</taxon>
        <taxon>Insecta</taxon>
        <taxon>Pterygota</taxon>
        <taxon>Neoptera</taxon>
        <taxon>Endopterygota</taxon>
        <taxon>Coleoptera</taxon>
        <taxon>Polyphaga</taxon>
        <taxon>Cucujiformia</taxon>
        <taxon>Curculionidae</taxon>
        <taxon>Ceutorhynchinae</taxon>
        <taxon>Ceutorhynchus</taxon>
    </lineage>
</organism>
<name>A0A9N9QQM7_9CUCU</name>
<dbReference type="EMBL" id="OU892281">
    <property type="protein sequence ID" value="CAG9768638.1"/>
    <property type="molecule type" value="Genomic_DNA"/>
</dbReference>
<sequence>MKFFVVVSAFLAIASAGVVAPIALPTILATVPLTQHSSQYHSQDILGQYSYGYANDQSAKNEIKSLDGQTVGSYSYVDAYGKLQQVQYRSDAVNGFRVAATNLPVGPSPAEPIKETPEVAEAKAKHLEALKSAAEPVIHAHPAVGLIRAVPTVAAPSFGYSYGINFLNPQPFVTAYTIPTNQQIVPEAPKDLPEVVEARTKHLETFESVKKSIEEQQQRQTKE</sequence>
<dbReference type="PROSITE" id="PS51155">
    <property type="entry name" value="CHIT_BIND_RR_2"/>
    <property type="match status" value="1"/>
</dbReference>
<protein>
    <recommendedName>
        <fullName evidence="5">Cuticle protein 6</fullName>
    </recommendedName>
</protein>
<feature type="chain" id="PRO_5040239510" description="Cuticle protein 6" evidence="2">
    <location>
        <begin position="17"/>
        <end position="223"/>
    </location>
</feature>
<keyword evidence="4" id="KW-1185">Reference proteome</keyword>
<evidence type="ECO:0000256" key="1">
    <source>
        <dbReference type="PROSITE-ProRule" id="PRU00497"/>
    </source>
</evidence>
<evidence type="ECO:0000313" key="4">
    <source>
        <dbReference type="Proteomes" id="UP001152799"/>
    </source>
</evidence>
<dbReference type="InterPro" id="IPR000618">
    <property type="entry name" value="Insect_cuticle"/>
</dbReference>